<protein>
    <submittedName>
        <fullName evidence="1">Uncharacterized protein</fullName>
    </submittedName>
</protein>
<name>A0A1R2C231_9CILI</name>
<comment type="caution">
    <text evidence="1">The sequence shown here is derived from an EMBL/GenBank/DDBJ whole genome shotgun (WGS) entry which is preliminary data.</text>
</comment>
<evidence type="ECO:0000313" key="2">
    <source>
        <dbReference type="Proteomes" id="UP000187209"/>
    </source>
</evidence>
<accession>A0A1R2C231</accession>
<dbReference type="Proteomes" id="UP000187209">
    <property type="component" value="Unassembled WGS sequence"/>
</dbReference>
<keyword evidence="2" id="KW-1185">Reference proteome</keyword>
<dbReference type="EMBL" id="MPUH01000315">
    <property type="protein sequence ID" value="OMJ83103.1"/>
    <property type="molecule type" value="Genomic_DNA"/>
</dbReference>
<evidence type="ECO:0000313" key="1">
    <source>
        <dbReference type="EMBL" id="OMJ83103.1"/>
    </source>
</evidence>
<organism evidence="1 2">
    <name type="scientific">Stentor coeruleus</name>
    <dbReference type="NCBI Taxonomy" id="5963"/>
    <lineage>
        <taxon>Eukaryota</taxon>
        <taxon>Sar</taxon>
        <taxon>Alveolata</taxon>
        <taxon>Ciliophora</taxon>
        <taxon>Postciliodesmatophora</taxon>
        <taxon>Heterotrichea</taxon>
        <taxon>Heterotrichida</taxon>
        <taxon>Stentoridae</taxon>
        <taxon>Stentor</taxon>
    </lineage>
</organism>
<proteinExistence type="predicted"/>
<sequence length="327" mass="37901">MKLEKYLRKNPISQHEFLSLMAAIITAMEKHNVSSFPVTKDMIEVHKSHDPVEFEIQFIGTYENNSETEKNDSINVSHLVNFMIDTLLIKVPYNNSKLDAINSLPIAEEIKSLLQLSSRQGSIVTLKMLMAKLKDLNERCQKYRIMVFSNELQVEARDLGASSMPKFIGQSSERKRDREDLKICNYCGFLSLENMIELSECKCLFHIECFEKAVVSSIEAKELGGSVYQKILCSNSENHFHPYDMTLIVEMEKVGFTVSKPIKEMMKYYYLNHLTKCNFCNCRMDHKKVEVNSKAPYRLCNARCSYCGERWHGDEECPEYMKALNWS</sequence>
<dbReference type="AlphaFoldDB" id="A0A1R2C231"/>
<gene>
    <name evidence="1" type="ORF">SteCoe_16022</name>
</gene>
<reference evidence="1 2" key="1">
    <citation type="submission" date="2016-11" db="EMBL/GenBank/DDBJ databases">
        <title>The macronuclear genome of Stentor coeruleus: a giant cell with tiny introns.</title>
        <authorList>
            <person name="Slabodnick M."/>
            <person name="Ruby J.G."/>
            <person name="Reiff S.B."/>
            <person name="Swart E.C."/>
            <person name="Gosai S."/>
            <person name="Prabakaran S."/>
            <person name="Witkowska E."/>
            <person name="Larue G.E."/>
            <person name="Fisher S."/>
            <person name="Freeman R.M."/>
            <person name="Gunawardena J."/>
            <person name="Chu W."/>
            <person name="Stover N.A."/>
            <person name="Gregory B.D."/>
            <person name="Nowacki M."/>
            <person name="Derisi J."/>
            <person name="Roy S.W."/>
            <person name="Marshall W.F."/>
            <person name="Sood P."/>
        </authorList>
    </citation>
    <scope>NUCLEOTIDE SEQUENCE [LARGE SCALE GENOMIC DNA]</scope>
    <source>
        <strain evidence="1">WM001</strain>
    </source>
</reference>